<sequence>MEEELTQKEKELEKILKTDPFIQYIDNEKPIFDYKDDRLIIYKDTNYDDFIYNYVTIFGKKIK</sequence>
<dbReference type="KEGG" id="bpip:BPP43_00230"/>
<name>A0A3B6VLA9_BRAPL</name>
<protein>
    <submittedName>
        <fullName evidence="1">Uncharacterized protein</fullName>
    </submittedName>
</protein>
<accession>A0A3B6VLA9</accession>
<dbReference type="AlphaFoldDB" id="A0A3B6VLA9"/>
<gene>
    <name evidence="1" type="ORF">BPP43_00230</name>
</gene>
<reference evidence="1 2" key="1">
    <citation type="journal article" date="2013" name="Genome Announc.">
        <title>Complete Genome Sequence of the Porcine Strain Brachyspira pilosicoli P43/6/78(T.).</title>
        <authorList>
            <person name="Lin C."/>
            <person name="den Bakker H.C."/>
            <person name="Suzuki H."/>
            <person name="Lefebure T."/>
            <person name="Ponnala L."/>
            <person name="Sun Q."/>
            <person name="Stanhope M.J."/>
            <person name="Wiedmann M."/>
            <person name="Duhamel G.E."/>
        </authorList>
    </citation>
    <scope>NUCLEOTIDE SEQUENCE [LARGE SCALE GENOMIC DNA]</scope>
    <source>
        <strain evidence="1 2">P43/6/78</strain>
    </source>
</reference>
<evidence type="ECO:0000313" key="2">
    <source>
        <dbReference type="Proteomes" id="UP000010793"/>
    </source>
</evidence>
<dbReference type="RefSeq" id="WP_015273819.1">
    <property type="nucleotide sequence ID" value="NC_019908.1"/>
</dbReference>
<dbReference type="Proteomes" id="UP000010793">
    <property type="component" value="Chromosome"/>
</dbReference>
<proteinExistence type="predicted"/>
<organism evidence="1 2">
    <name type="scientific">Brachyspira pilosicoli P43/6/78</name>
    <dbReference type="NCBI Taxonomy" id="1042417"/>
    <lineage>
        <taxon>Bacteria</taxon>
        <taxon>Pseudomonadati</taxon>
        <taxon>Spirochaetota</taxon>
        <taxon>Spirochaetia</taxon>
        <taxon>Brachyspirales</taxon>
        <taxon>Brachyspiraceae</taxon>
        <taxon>Brachyspira</taxon>
    </lineage>
</organism>
<keyword evidence="2" id="KW-1185">Reference proteome</keyword>
<evidence type="ECO:0000313" key="1">
    <source>
        <dbReference type="EMBL" id="AGA65412.1"/>
    </source>
</evidence>
<dbReference type="EMBL" id="CP002873">
    <property type="protein sequence ID" value="AGA65412.1"/>
    <property type="molecule type" value="Genomic_DNA"/>
</dbReference>